<sequence>MSDKTLKVDIHIGAADELLRDLDQAIEGKDDQSFVTGDRRAKGTSPGRNSSSASDSGLSSESESVHEADYEERKALLKYVEDHVVGRDTWASGPFGERQVVYCDYTASGRHLSFIEDYITKHVQPLYANTHTTTGIMARQTTRFRKEARDIIKNCVNATEDDALIFTGSGTTGAVNKLVSALMLTGERAKKAVVFIGPYEHHSNILPWKESGAKVVRIRDDEHGMVNLKLLEESLEMYQKKGRLLIGCFSAASNVTGIICKTDPVVALLHKYGALSFWDYATAGPYLRIDMNPAHTGIEGDCRKDAVYLSPHKFVGGVGTPGILIAKKKLFLNAVPHSVGGGTVLYVTRDTHHYLHDIEEREEGGTPAIVESIRAGLTFKVKNSIGTDIIGEREKELTSIAFSRLKRNGNIIFLGSTKADRLPIFSFLIIHPKTGKMLHHNFIAVLLNDLYGIQARGGCACAGPYSQDLLGIDEDLAAKFVYFLKDDSELKKKKSKQLIEKLKKTPAPLEIMKPGFIRLNLPYFFSEDVVDYVLEAVDAIGKHGWKVLSQYTCDPVKGSWTYVGAVESGTISHQTESLHDAIFSQGSFIVPPSHFTNTRQTIQTEAFENALAEAESLFQKLGSKREFSAAALRDTVGEGVGDADLIWFMRPHEAAYHIQFPDADYAATRTPTAADHVDGEMSQSRPTTAPDGRRLMGKAPFVPKKYARGIRHRLRSAKVHDNENPGLAQQSCIIL</sequence>
<dbReference type="AlphaFoldDB" id="A0A7M7HMM6"/>
<dbReference type="PANTHER" id="PTHR43686">
    <property type="entry name" value="SULFURTRANSFERASE-RELATED"/>
    <property type="match status" value="1"/>
</dbReference>
<dbReference type="Pfam" id="PF00266">
    <property type="entry name" value="Aminotran_5"/>
    <property type="match status" value="1"/>
</dbReference>
<feature type="region of interest" description="Disordered" evidence="1">
    <location>
        <begin position="29"/>
        <end position="65"/>
    </location>
</feature>
<organism evidence="3 4">
    <name type="scientific">Strongylocentrotus purpuratus</name>
    <name type="common">Purple sea urchin</name>
    <dbReference type="NCBI Taxonomy" id="7668"/>
    <lineage>
        <taxon>Eukaryota</taxon>
        <taxon>Metazoa</taxon>
        <taxon>Echinodermata</taxon>
        <taxon>Eleutherozoa</taxon>
        <taxon>Echinozoa</taxon>
        <taxon>Echinoidea</taxon>
        <taxon>Euechinoidea</taxon>
        <taxon>Echinacea</taxon>
        <taxon>Camarodonta</taxon>
        <taxon>Echinidea</taxon>
        <taxon>Strongylocentrotidae</taxon>
        <taxon>Strongylocentrotus</taxon>
    </lineage>
</organism>
<feature type="compositionally biased region" description="Basic and acidic residues" evidence="1">
    <location>
        <begin position="29"/>
        <end position="41"/>
    </location>
</feature>
<dbReference type="EnsemblMetazoa" id="XM_011680197">
    <property type="protein sequence ID" value="XP_011678499"/>
    <property type="gene ID" value="LOC100889512"/>
</dbReference>
<evidence type="ECO:0000313" key="4">
    <source>
        <dbReference type="Proteomes" id="UP000007110"/>
    </source>
</evidence>
<dbReference type="GO" id="GO:0006534">
    <property type="term" value="P:cysteine metabolic process"/>
    <property type="evidence" value="ECO:0000318"/>
    <property type="project" value="GO_Central"/>
</dbReference>
<dbReference type="Proteomes" id="UP000007110">
    <property type="component" value="Unassembled WGS sequence"/>
</dbReference>
<dbReference type="RefSeq" id="XP_011678499.2">
    <property type="nucleotide sequence ID" value="XM_011680197.2"/>
</dbReference>
<dbReference type="PANTHER" id="PTHR43686:SF1">
    <property type="entry name" value="AMINOTRAN_5 DOMAIN-CONTAINING PROTEIN"/>
    <property type="match status" value="1"/>
</dbReference>
<dbReference type="GO" id="GO:0031071">
    <property type="term" value="F:cysteine desulfurase activity"/>
    <property type="evidence" value="ECO:0000318"/>
    <property type="project" value="GO_Central"/>
</dbReference>
<feature type="domain" description="Aminotransferase class V" evidence="2">
    <location>
        <begin position="101"/>
        <end position="467"/>
    </location>
</feature>
<reference evidence="4" key="1">
    <citation type="submission" date="2015-02" db="EMBL/GenBank/DDBJ databases">
        <title>Genome sequencing for Strongylocentrotus purpuratus.</title>
        <authorList>
            <person name="Murali S."/>
            <person name="Liu Y."/>
            <person name="Vee V."/>
            <person name="English A."/>
            <person name="Wang M."/>
            <person name="Skinner E."/>
            <person name="Han Y."/>
            <person name="Muzny D.M."/>
            <person name="Worley K.C."/>
            <person name="Gibbs R.A."/>
        </authorList>
    </citation>
    <scope>NUCLEOTIDE SEQUENCE</scope>
</reference>
<dbReference type="InParanoid" id="A0A7M7HMM6"/>
<dbReference type="GeneID" id="100889512"/>
<dbReference type="InterPro" id="IPR015422">
    <property type="entry name" value="PyrdxlP-dep_Trfase_small"/>
</dbReference>
<feature type="compositionally biased region" description="Low complexity" evidence="1">
    <location>
        <begin position="50"/>
        <end position="62"/>
    </location>
</feature>
<feature type="region of interest" description="Disordered" evidence="1">
    <location>
        <begin position="671"/>
        <end position="697"/>
    </location>
</feature>
<evidence type="ECO:0000256" key="1">
    <source>
        <dbReference type="SAM" id="MobiDB-lite"/>
    </source>
</evidence>
<evidence type="ECO:0000259" key="2">
    <source>
        <dbReference type="Pfam" id="PF00266"/>
    </source>
</evidence>
<dbReference type="Gene3D" id="3.40.640.10">
    <property type="entry name" value="Type I PLP-dependent aspartate aminotransferase-like (Major domain)"/>
    <property type="match status" value="1"/>
</dbReference>
<dbReference type="OMA" id="ETRAGCS"/>
<dbReference type="EnsemblMetazoa" id="XM_031000543">
    <property type="protein sequence ID" value="XP_030856403"/>
    <property type="gene ID" value="LOC100889512"/>
</dbReference>
<name>A0A7M7HMM6_STRPU</name>
<dbReference type="RefSeq" id="XP_011678498.2">
    <property type="nucleotide sequence ID" value="XM_011680196.2"/>
</dbReference>
<evidence type="ECO:0000313" key="3">
    <source>
        <dbReference type="EnsemblMetazoa" id="XP_011678498"/>
    </source>
</evidence>
<dbReference type="RefSeq" id="XP_030856403.1">
    <property type="nucleotide sequence ID" value="XM_031000543.1"/>
</dbReference>
<dbReference type="OrthoDB" id="420046at2759"/>
<dbReference type="SUPFAM" id="SSF53383">
    <property type="entry name" value="PLP-dependent transferases"/>
    <property type="match status" value="1"/>
</dbReference>
<dbReference type="KEGG" id="spu:100889512"/>
<protein>
    <recommendedName>
        <fullName evidence="2">Aminotransferase class V domain-containing protein</fullName>
    </recommendedName>
</protein>
<proteinExistence type="predicted"/>
<keyword evidence="4" id="KW-1185">Reference proteome</keyword>
<dbReference type="InterPro" id="IPR015424">
    <property type="entry name" value="PyrdxlP-dep_Trfase"/>
</dbReference>
<dbReference type="Gene3D" id="3.90.1150.10">
    <property type="entry name" value="Aspartate Aminotransferase, domain 1"/>
    <property type="match status" value="1"/>
</dbReference>
<dbReference type="EnsemblMetazoa" id="XM_011680196">
    <property type="protein sequence ID" value="XP_011678498"/>
    <property type="gene ID" value="LOC100889512"/>
</dbReference>
<dbReference type="InterPro" id="IPR000192">
    <property type="entry name" value="Aminotrans_V_dom"/>
</dbReference>
<reference evidence="3" key="2">
    <citation type="submission" date="2021-01" db="UniProtKB">
        <authorList>
            <consortium name="EnsemblMetazoa"/>
        </authorList>
    </citation>
    <scope>IDENTIFICATION</scope>
</reference>
<accession>A0A7M7HMM6</accession>
<dbReference type="InterPro" id="IPR015421">
    <property type="entry name" value="PyrdxlP-dep_Trfase_major"/>
</dbReference>